<keyword evidence="2" id="KW-1185">Reference proteome</keyword>
<evidence type="ECO:0000313" key="2">
    <source>
        <dbReference type="Proteomes" id="UP000077245"/>
    </source>
</evidence>
<dbReference type="STRING" id="49547.MBCUR_12020"/>
<protein>
    <submittedName>
        <fullName evidence="1">Uncharacterized protein</fullName>
    </submittedName>
</protein>
<name>A0A162FM53_9EURY</name>
<comment type="caution">
    <text evidence="1">The sequence shown here is derived from an EMBL/GenBank/DDBJ whole genome shotgun (WGS) entry which is preliminary data.</text>
</comment>
<dbReference type="PATRIC" id="fig|49547.3.peg.1291"/>
<accession>A0A162FM53</accession>
<evidence type="ECO:0000313" key="1">
    <source>
        <dbReference type="EMBL" id="KZX12050.1"/>
    </source>
</evidence>
<dbReference type="RefSeq" id="WP_157077692.1">
    <property type="nucleotide sequence ID" value="NZ_LWMV01000175.1"/>
</dbReference>
<proteinExistence type="predicted"/>
<dbReference type="EMBL" id="LWMV01000175">
    <property type="protein sequence ID" value="KZX12050.1"/>
    <property type="molecule type" value="Genomic_DNA"/>
</dbReference>
<dbReference type="AlphaFoldDB" id="A0A162FM53"/>
<reference evidence="1 2" key="1">
    <citation type="submission" date="2016-04" db="EMBL/GenBank/DDBJ databases">
        <title>Genome sequence of Methanobrevibacter curvatus DSM 11111.</title>
        <authorList>
            <person name="Poehlein A."/>
            <person name="Seedorf H."/>
            <person name="Daniel R."/>
        </authorList>
    </citation>
    <scope>NUCLEOTIDE SEQUENCE [LARGE SCALE GENOMIC DNA]</scope>
    <source>
        <strain evidence="1 2">DSM 11111</strain>
    </source>
</reference>
<organism evidence="1 2">
    <name type="scientific">Methanobrevibacter curvatus</name>
    <dbReference type="NCBI Taxonomy" id="49547"/>
    <lineage>
        <taxon>Archaea</taxon>
        <taxon>Methanobacteriati</taxon>
        <taxon>Methanobacteriota</taxon>
        <taxon>Methanomada group</taxon>
        <taxon>Methanobacteria</taxon>
        <taxon>Methanobacteriales</taxon>
        <taxon>Methanobacteriaceae</taxon>
        <taxon>Methanobrevibacter</taxon>
    </lineage>
</organism>
<sequence length="90" mass="10568">MRKEQTTLHLQGKTIYIVTAKGGWSLIIMPDKIILDNYHNKGGHIHPEPKEHKKEIKIKHDTQNENLNVLINHIKENNELMIKELIEELK</sequence>
<gene>
    <name evidence="1" type="ORF">MBCUR_12020</name>
</gene>
<dbReference type="Proteomes" id="UP000077245">
    <property type="component" value="Unassembled WGS sequence"/>
</dbReference>